<dbReference type="GO" id="GO:0003677">
    <property type="term" value="F:DNA binding"/>
    <property type="evidence" value="ECO:0007669"/>
    <property type="project" value="UniProtKB-UniRule"/>
</dbReference>
<dbReference type="GO" id="GO:0003899">
    <property type="term" value="F:DNA-directed RNA polymerase activity"/>
    <property type="evidence" value="ECO:0007669"/>
    <property type="project" value="UniProtKB-UniRule"/>
</dbReference>
<evidence type="ECO:0000256" key="2">
    <source>
        <dbReference type="ARBA" id="ARBA00022679"/>
    </source>
</evidence>
<proteinExistence type="inferred from homology"/>
<dbReference type="InterPro" id="IPR009907">
    <property type="entry name" value="RpoY"/>
</dbReference>
<comment type="similarity">
    <text evidence="5">Belongs to the RNA polymerase subunit epsilon family.</text>
</comment>
<evidence type="ECO:0000256" key="5">
    <source>
        <dbReference type="HAMAP-Rule" id="MF_01553"/>
    </source>
</evidence>
<dbReference type="EMBL" id="NPCC01000005">
    <property type="protein sequence ID" value="PAE90312.1"/>
    <property type="molecule type" value="Genomic_DNA"/>
</dbReference>
<evidence type="ECO:0000256" key="1">
    <source>
        <dbReference type="ARBA" id="ARBA00022478"/>
    </source>
</evidence>
<sequence length="69" mass="8030">MIFKVYYQEDAAQMPVRERTKSLYIEGESEADVRLKLAKQNFNIEYVTAVTGAYLEYEQANSDFKVVNI</sequence>
<dbReference type="HAMAP" id="MF_01553">
    <property type="entry name" value="RNApol_bact_RpoY"/>
    <property type="match status" value="1"/>
</dbReference>
<evidence type="ECO:0000256" key="4">
    <source>
        <dbReference type="ARBA" id="ARBA00023163"/>
    </source>
</evidence>
<evidence type="ECO:0000313" key="7">
    <source>
        <dbReference type="Proteomes" id="UP000216207"/>
    </source>
</evidence>
<dbReference type="OMA" id="MIFKVYF"/>
<name>A0A268P3I4_SHOCL</name>
<organism evidence="6 7">
    <name type="scientific">Shouchella clausii</name>
    <name type="common">Alkalihalobacillus clausii</name>
    <dbReference type="NCBI Taxonomy" id="79880"/>
    <lineage>
        <taxon>Bacteria</taxon>
        <taxon>Bacillati</taxon>
        <taxon>Bacillota</taxon>
        <taxon>Bacilli</taxon>
        <taxon>Bacillales</taxon>
        <taxon>Bacillaceae</taxon>
        <taxon>Shouchella</taxon>
    </lineage>
</organism>
<reference evidence="6 7" key="1">
    <citation type="submission" date="2017-07" db="EMBL/GenBank/DDBJ databases">
        <title>Isolation and whole genome analysis of endospore-forming bacteria from heroin.</title>
        <authorList>
            <person name="Kalinowski J."/>
            <person name="Ahrens B."/>
            <person name="Al-Dilaimi A."/>
            <person name="Winkler A."/>
            <person name="Wibberg D."/>
            <person name="Schleenbecker U."/>
            <person name="Ruckert C."/>
            <person name="Wolfel R."/>
            <person name="Grass G."/>
        </authorList>
    </citation>
    <scope>NUCLEOTIDE SEQUENCE [LARGE SCALE GENOMIC DNA]</scope>
    <source>
        <strain evidence="6 7">7539</strain>
    </source>
</reference>
<gene>
    <name evidence="5" type="primary">rpoY</name>
    <name evidence="6" type="ORF">CHH72_04845</name>
</gene>
<dbReference type="SMR" id="A0A268P3I4"/>
<protein>
    <recommendedName>
        <fullName evidence="5">DNA-directed RNA polymerase subunit epsilon</fullName>
        <shortName evidence="5">RNAP epsilon subunit</shortName>
        <ecNumber evidence="5">2.7.7.6</ecNumber>
    </recommendedName>
    <alternativeName>
        <fullName evidence="5">RNA polymerase epsilon subunit</fullName>
    </alternativeName>
    <alternativeName>
        <fullName evidence="5">Transcriptase subunit epsilon</fullName>
    </alternativeName>
</protein>
<evidence type="ECO:0000313" key="6">
    <source>
        <dbReference type="EMBL" id="PAE90312.1"/>
    </source>
</evidence>
<dbReference type="NCBIfam" id="NF010188">
    <property type="entry name" value="PRK13667.1"/>
    <property type="match status" value="1"/>
</dbReference>
<keyword evidence="1 5" id="KW-0240">DNA-directed RNA polymerase</keyword>
<comment type="subunit">
    <text evidence="5">RNAP is composed of a core of 2 alpha, a beta and a beta' subunit. The core is associated with a delta subunit, and at least one of epsilon or omega. When a sigma factor is associated with the core the holoenzyme is formed, which can initiate transcription.</text>
</comment>
<keyword evidence="2 5" id="KW-0808">Transferase</keyword>
<dbReference type="Pfam" id="PF07288">
    <property type="entry name" value="RpoY"/>
    <property type="match status" value="1"/>
</dbReference>
<evidence type="ECO:0000256" key="3">
    <source>
        <dbReference type="ARBA" id="ARBA00022695"/>
    </source>
</evidence>
<accession>A0A268P3I4</accession>
<dbReference type="RefSeq" id="WP_011247267.1">
    <property type="nucleotide sequence ID" value="NZ_BOQQ01000003.1"/>
</dbReference>
<dbReference type="GO" id="GO:0000428">
    <property type="term" value="C:DNA-directed RNA polymerase complex"/>
    <property type="evidence" value="ECO:0007669"/>
    <property type="project" value="UniProtKB-KW"/>
</dbReference>
<comment type="caution">
    <text evidence="6">The sequence shown here is derived from an EMBL/GenBank/DDBJ whole genome shotgun (WGS) entry which is preliminary data.</text>
</comment>
<keyword evidence="4 5" id="KW-0804">Transcription</keyword>
<dbReference type="Gene3D" id="3.10.20.730">
    <property type="entry name" value="RNAP, epsilon subunit-like"/>
    <property type="match status" value="1"/>
</dbReference>
<dbReference type="Proteomes" id="UP000216207">
    <property type="component" value="Unassembled WGS sequence"/>
</dbReference>
<comment type="catalytic activity">
    <reaction evidence="5">
        <text>RNA(n) + a ribonucleoside 5'-triphosphate = RNA(n+1) + diphosphate</text>
        <dbReference type="Rhea" id="RHEA:21248"/>
        <dbReference type="Rhea" id="RHEA-COMP:14527"/>
        <dbReference type="Rhea" id="RHEA-COMP:17342"/>
        <dbReference type="ChEBI" id="CHEBI:33019"/>
        <dbReference type="ChEBI" id="CHEBI:61557"/>
        <dbReference type="ChEBI" id="CHEBI:140395"/>
        <dbReference type="EC" id="2.7.7.6"/>
    </reaction>
</comment>
<dbReference type="GO" id="GO:0006351">
    <property type="term" value="P:DNA-templated transcription"/>
    <property type="evidence" value="ECO:0007669"/>
    <property type="project" value="UniProtKB-UniRule"/>
</dbReference>
<dbReference type="AlphaFoldDB" id="A0A268P3I4"/>
<comment type="function">
    <text evidence="5">A non-essential component of RNA polymerase (RNAP).</text>
</comment>
<dbReference type="EC" id="2.7.7.6" evidence="5"/>
<keyword evidence="3 5" id="KW-0548">Nucleotidyltransferase</keyword>